<reference evidence="2 3" key="1">
    <citation type="submission" date="2020-11" db="EMBL/GenBank/DDBJ databases">
        <authorList>
            <person name="Wallbank WR R."/>
            <person name="Pardo Diaz C."/>
            <person name="Kozak K."/>
            <person name="Martin S."/>
            <person name="Jiggins C."/>
            <person name="Moest M."/>
            <person name="Warren A I."/>
            <person name="Generalovic N T."/>
            <person name="Byers J.R.P. K."/>
            <person name="Montejo-Kovacevich G."/>
            <person name="Yen C E."/>
        </authorList>
    </citation>
    <scope>NUCLEOTIDE SEQUENCE [LARGE SCALE GENOMIC DNA]</scope>
</reference>
<feature type="domain" description="CHK kinase-like" evidence="1">
    <location>
        <begin position="131"/>
        <end position="327"/>
    </location>
</feature>
<dbReference type="FunCoup" id="A0A7R8YSJ2">
    <property type="interactions" value="11"/>
</dbReference>
<dbReference type="InterPro" id="IPR004119">
    <property type="entry name" value="EcKL"/>
</dbReference>
<dbReference type="OMA" id="CYASLCD"/>
<dbReference type="SUPFAM" id="SSF56112">
    <property type="entry name" value="Protein kinase-like (PK-like)"/>
    <property type="match status" value="1"/>
</dbReference>
<dbReference type="Gene3D" id="3.90.1200.10">
    <property type="match status" value="1"/>
</dbReference>
<evidence type="ECO:0000313" key="3">
    <source>
        <dbReference type="Proteomes" id="UP000594454"/>
    </source>
</evidence>
<keyword evidence="3" id="KW-1185">Reference proteome</keyword>
<dbReference type="Proteomes" id="UP000594454">
    <property type="component" value="Chromosome 3"/>
</dbReference>
<dbReference type="AlphaFoldDB" id="A0A7R8YSJ2"/>
<dbReference type="Pfam" id="PF02958">
    <property type="entry name" value="EcKL"/>
    <property type="match status" value="1"/>
</dbReference>
<dbReference type="SMART" id="SM00587">
    <property type="entry name" value="CHK"/>
    <property type="match status" value="1"/>
</dbReference>
<evidence type="ECO:0000259" key="1">
    <source>
        <dbReference type="SMART" id="SM00587"/>
    </source>
</evidence>
<proteinExistence type="predicted"/>
<protein>
    <recommendedName>
        <fullName evidence="1">CHK kinase-like domain-containing protein</fullName>
    </recommendedName>
</protein>
<gene>
    <name evidence="2" type="ORF">HERILL_LOCUS6614</name>
</gene>
<sequence length="415" mass="47740">MQLSDISDKFTNVTLDEIIQKAGGTKCTGWSFGSGFKKGDFYLSEVFRLKVEGEDANGQPLNVNLVVKALPKKAARRKLFRSDIFFRNEINFYKKVLPAFEKFQKGTKAKNPFNEYPQYYASHCDGVNDFLALRDISELGYGAASRQETIDYEHCVAIMKSLGRFHAVSIAFKDQQPDEFAKVAQSIEETYYNDKFRAWYTPFLKDAIKVAEHAVSTEFPGTVYEEKSKKFLHDDVFQVQINLVERKNKYSVIQHGDCWMPNFLFRYNENKVPEHVKIIDFQLARYASPAVDLSFFTYSCTDNKMRTQYYDSMLKIYHEAAADLIKDLGSDPDKVFPYEGFLNEMKEVGKFGCGMGIESLPLSMQEEHEVLDIDEIATDQSILTDVWQIAPLEDKNSRLRLAEAFKHAIDMGYIE</sequence>
<evidence type="ECO:0000313" key="2">
    <source>
        <dbReference type="EMBL" id="CAD7083671.1"/>
    </source>
</evidence>
<dbReference type="OrthoDB" id="5396515at2759"/>
<dbReference type="InterPro" id="IPR015897">
    <property type="entry name" value="CHK_kinase-like"/>
</dbReference>
<dbReference type="InParanoid" id="A0A7R8YSJ2"/>
<name>A0A7R8YSJ2_HERIL</name>
<accession>A0A7R8YSJ2</accession>
<dbReference type="EMBL" id="LR899011">
    <property type="protein sequence ID" value="CAD7083671.1"/>
    <property type="molecule type" value="Genomic_DNA"/>
</dbReference>
<dbReference type="InterPro" id="IPR011009">
    <property type="entry name" value="Kinase-like_dom_sf"/>
</dbReference>
<dbReference type="PANTHER" id="PTHR11012:SF57">
    <property type="entry name" value="LD10016P"/>
    <property type="match status" value="1"/>
</dbReference>
<organism evidence="2 3">
    <name type="scientific">Hermetia illucens</name>
    <name type="common">Black soldier fly</name>
    <dbReference type="NCBI Taxonomy" id="343691"/>
    <lineage>
        <taxon>Eukaryota</taxon>
        <taxon>Metazoa</taxon>
        <taxon>Ecdysozoa</taxon>
        <taxon>Arthropoda</taxon>
        <taxon>Hexapoda</taxon>
        <taxon>Insecta</taxon>
        <taxon>Pterygota</taxon>
        <taxon>Neoptera</taxon>
        <taxon>Endopterygota</taxon>
        <taxon>Diptera</taxon>
        <taxon>Brachycera</taxon>
        <taxon>Stratiomyomorpha</taxon>
        <taxon>Stratiomyidae</taxon>
        <taxon>Hermetiinae</taxon>
        <taxon>Hermetia</taxon>
    </lineage>
</organism>
<dbReference type="PANTHER" id="PTHR11012">
    <property type="entry name" value="PROTEIN KINASE-LIKE DOMAIN-CONTAINING"/>
    <property type="match status" value="1"/>
</dbReference>